<evidence type="ECO:0000313" key="3">
    <source>
        <dbReference type="Proteomes" id="UP000324091"/>
    </source>
</evidence>
<feature type="compositionally biased region" description="Polar residues" evidence="1">
    <location>
        <begin position="69"/>
        <end position="79"/>
    </location>
</feature>
<evidence type="ECO:0000256" key="1">
    <source>
        <dbReference type="SAM" id="MobiDB-lite"/>
    </source>
</evidence>
<accession>A0A5C6MN61</accession>
<dbReference type="AlphaFoldDB" id="A0A5C6MN61"/>
<evidence type="ECO:0000313" key="2">
    <source>
        <dbReference type="EMBL" id="TWW54807.1"/>
    </source>
</evidence>
<feature type="region of interest" description="Disordered" evidence="1">
    <location>
        <begin position="65"/>
        <end position="94"/>
    </location>
</feature>
<dbReference type="EMBL" id="RHFK02000082">
    <property type="protein sequence ID" value="TWW54807.1"/>
    <property type="molecule type" value="Genomic_DNA"/>
</dbReference>
<proteinExistence type="predicted"/>
<sequence length="105" mass="11090">MCGRAGGCAPNSTAGLRLIWAVRPTETVSQRELSGSAKKVGASSRLERFAVRARALVCTGQLADVSGSRCPSGNPSRSGGATKHSRHGLPRVLDPRFYPHNTLAF</sequence>
<keyword evidence="3" id="KW-1185">Reference proteome</keyword>
<comment type="caution">
    <text evidence="2">The sequence shown here is derived from an EMBL/GenBank/DDBJ whole genome shotgun (WGS) entry which is preliminary data.</text>
</comment>
<reference evidence="2 3" key="1">
    <citation type="submission" date="2019-04" db="EMBL/GenBank/DDBJ databases">
        <title>Chromosome genome assembly for Takifugu flavidus.</title>
        <authorList>
            <person name="Xiao S."/>
        </authorList>
    </citation>
    <scope>NUCLEOTIDE SEQUENCE [LARGE SCALE GENOMIC DNA]</scope>
    <source>
        <strain evidence="2">HTHZ2018</strain>
        <tissue evidence="2">Muscle</tissue>
    </source>
</reference>
<protein>
    <submittedName>
        <fullName evidence="2">Uncharacterized protein</fullName>
    </submittedName>
</protein>
<name>A0A5C6MN61_9TELE</name>
<dbReference type="Proteomes" id="UP000324091">
    <property type="component" value="Unassembled WGS sequence"/>
</dbReference>
<organism evidence="2 3">
    <name type="scientific">Takifugu flavidus</name>
    <name type="common">sansaifugu</name>
    <dbReference type="NCBI Taxonomy" id="433684"/>
    <lineage>
        <taxon>Eukaryota</taxon>
        <taxon>Metazoa</taxon>
        <taxon>Chordata</taxon>
        <taxon>Craniata</taxon>
        <taxon>Vertebrata</taxon>
        <taxon>Euteleostomi</taxon>
        <taxon>Actinopterygii</taxon>
        <taxon>Neopterygii</taxon>
        <taxon>Teleostei</taxon>
        <taxon>Neoteleostei</taxon>
        <taxon>Acanthomorphata</taxon>
        <taxon>Eupercaria</taxon>
        <taxon>Tetraodontiformes</taxon>
        <taxon>Tetradontoidea</taxon>
        <taxon>Tetraodontidae</taxon>
        <taxon>Takifugu</taxon>
    </lineage>
</organism>
<gene>
    <name evidence="2" type="ORF">D4764_0116130</name>
</gene>